<dbReference type="Gene3D" id="3.90.640.10">
    <property type="entry name" value="Actin, Chain A, domain 4"/>
    <property type="match status" value="1"/>
</dbReference>
<dbReference type="EMBL" id="QEAN01000052">
    <property type="protein sequence ID" value="TPX51556.1"/>
    <property type="molecule type" value="Genomic_DNA"/>
</dbReference>
<dbReference type="SMART" id="SM00268">
    <property type="entry name" value="ACTIN"/>
    <property type="match status" value="1"/>
</dbReference>
<accession>A0A507DJ71</accession>
<evidence type="ECO:0000256" key="5">
    <source>
        <dbReference type="ARBA" id="ARBA00025222"/>
    </source>
</evidence>
<organism evidence="9 10">
    <name type="scientific">Synchytrium endobioticum</name>
    <dbReference type="NCBI Taxonomy" id="286115"/>
    <lineage>
        <taxon>Eukaryota</taxon>
        <taxon>Fungi</taxon>
        <taxon>Fungi incertae sedis</taxon>
        <taxon>Chytridiomycota</taxon>
        <taxon>Chytridiomycota incertae sedis</taxon>
        <taxon>Chytridiomycetes</taxon>
        <taxon>Synchytriales</taxon>
        <taxon>Synchytriaceae</taxon>
        <taxon>Synchytrium</taxon>
    </lineage>
</organism>
<evidence type="ECO:0000256" key="7">
    <source>
        <dbReference type="ARBA" id="ARBA00073820"/>
    </source>
</evidence>
<dbReference type="FunFam" id="3.90.640.10:FF:000014">
    <property type="entry name" value="Putative actin-related protein 6"/>
    <property type="match status" value="1"/>
</dbReference>
<evidence type="ECO:0000313" key="11">
    <source>
        <dbReference type="Proteomes" id="UP000320475"/>
    </source>
</evidence>
<proteinExistence type="inferred from homology"/>
<evidence type="ECO:0000313" key="8">
    <source>
        <dbReference type="EMBL" id="TPX46715.1"/>
    </source>
</evidence>
<dbReference type="STRING" id="286115.A0A507DJ71"/>
<comment type="similarity">
    <text evidence="2">Belongs to the actin family. ARP6 subfamily.</text>
</comment>
<evidence type="ECO:0000256" key="2">
    <source>
        <dbReference type="ARBA" id="ARBA00005665"/>
    </source>
</evidence>
<dbReference type="Pfam" id="PF00022">
    <property type="entry name" value="Actin"/>
    <property type="match status" value="1"/>
</dbReference>
<dbReference type="Proteomes" id="UP000317494">
    <property type="component" value="Unassembled WGS sequence"/>
</dbReference>
<dbReference type="CDD" id="cd10210">
    <property type="entry name" value="ASKHA_NBD_Arp6"/>
    <property type="match status" value="1"/>
</dbReference>
<keyword evidence="10" id="KW-1185">Reference proteome</keyword>
<dbReference type="Gene3D" id="2.30.36.70">
    <property type="entry name" value="Actin, Chain A, domain 2"/>
    <property type="match status" value="1"/>
</dbReference>
<gene>
    <name evidence="8" type="ORF">SeLEV6574_g03077</name>
    <name evidence="9" type="ORF">SeMB42_g01858</name>
</gene>
<dbReference type="InterPro" id="IPR043129">
    <property type="entry name" value="ATPase_NBD"/>
</dbReference>
<dbReference type="InterPro" id="IPR004000">
    <property type="entry name" value="Actin"/>
</dbReference>
<sequence>MSKHTLILDNGAFAIKAGYADAPYPPYIAPNCIMKGKADRTTYVADQICECRNFAGLFYRVPFEKGYVTGWDIEKDIWDRVFSPHVLACNPSSTDLIITEPPFNLPALADAYDEMIFEEYGFQRRCRITAAELSVWNDLTQLLPPGTNQPPSMPECVLVVDTGFSFTHILPLLNGFPILDGLKRINIGGKLLTNHLKELISFRQWNMMDETYVINEVKEMCCFISTDFNVDLKTAQLPQDTNPLSMEYLLPDFVTNMKGTIRSKDSDVRMTDDDQVLIMNSERFCVPELLFRPSDIGIEQAGVSEVIVRVIESLPTDMQPGFYANILIIGGNACMQGFKERVEADLRTMAPTHCRVRVAIPDDPITFAYHGGIRLAQQFPDVLNARMMSRNEYFEQRLGHQLR</sequence>
<protein>
    <recommendedName>
        <fullName evidence="3">Actin-like protein ARP6</fullName>
    </recommendedName>
    <alternativeName>
        <fullName evidence="7">Actin-like protein arp6</fullName>
    </alternativeName>
</protein>
<comment type="subcellular location">
    <subcellularLocation>
        <location evidence="1">Cytoplasm</location>
    </subcellularLocation>
</comment>
<dbReference type="Gene3D" id="3.30.420.40">
    <property type="match status" value="2"/>
</dbReference>
<dbReference type="AlphaFoldDB" id="A0A507DJ71"/>
<evidence type="ECO:0000313" key="9">
    <source>
        <dbReference type="EMBL" id="TPX51556.1"/>
    </source>
</evidence>
<dbReference type="OrthoDB" id="6220758at2759"/>
<comment type="subunit">
    <text evidence="6">Component of the SWR1 chromatin remodeling complex.</text>
</comment>
<dbReference type="SUPFAM" id="SSF53067">
    <property type="entry name" value="Actin-like ATPase domain"/>
    <property type="match status" value="2"/>
</dbReference>
<evidence type="ECO:0000256" key="4">
    <source>
        <dbReference type="ARBA" id="ARBA00022490"/>
    </source>
</evidence>
<evidence type="ECO:0000256" key="1">
    <source>
        <dbReference type="ARBA" id="ARBA00004496"/>
    </source>
</evidence>
<reference evidence="10 11" key="1">
    <citation type="journal article" date="2019" name="Sci. Rep.">
        <title>Comparative genomics of chytrid fungi reveal insights into the obligate biotrophic and pathogenic lifestyle of Synchytrium endobioticum.</title>
        <authorList>
            <person name="van de Vossenberg B.T.L.H."/>
            <person name="Warris S."/>
            <person name="Nguyen H.D.T."/>
            <person name="van Gent-Pelzer M.P.E."/>
            <person name="Joly D.L."/>
            <person name="van de Geest H.C."/>
            <person name="Bonants P.J.M."/>
            <person name="Smith D.S."/>
            <person name="Levesque C.A."/>
            <person name="van der Lee T.A.J."/>
        </authorList>
    </citation>
    <scope>NUCLEOTIDE SEQUENCE [LARGE SCALE GENOMIC DNA]</scope>
    <source>
        <strain evidence="8 11">LEV6574</strain>
        <strain evidence="9 10">MB42</strain>
    </source>
</reference>
<dbReference type="Proteomes" id="UP000320475">
    <property type="component" value="Unassembled WGS sequence"/>
</dbReference>
<dbReference type="GO" id="GO:0005634">
    <property type="term" value="C:nucleus"/>
    <property type="evidence" value="ECO:0007669"/>
    <property type="project" value="UniProtKB-ARBA"/>
</dbReference>
<evidence type="ECO:0000313" key="10">
    <source>
        <dbReference type="Proteomes" id="UP000317494"/>
    </source>
</evidence>
<name>A0A507DJ71_9FUNG</name>
<dbReference type="EMBL" id="QEAM01000096">
    <property type="protein sequence ID" value="TPX46715.1"/>
    <property type="molecule type" value="Genomic_DNA"/>
</dbReference>
<evidence type="ECO:0000256" key="6">
    <source>
        <dbReference type="ARBA" id="ARBA00063309"/>
    </source>
</evidence>
<dbReference type="GO" id="GO:0005737">
    <property type="term" value="C:cytoplasm"/>
    <property type="evidence" value="ECO:0007669"/>
    <property type="project" value="UniProtKB-SubCell"/>
</dbReference>
<comment type="function">
    <text evidence="5">Component of the SWR1 complex which mediates the ATP-dependent exchange of histone H2A for the H2A variant HZT1 leading to transcriptional regulation of selected genes by chromatin remodeling. Involved in chromosome stability.</text>
</comment>
<dbReference type="VEuPathDB" id="FungiDB:SeMB42_g01858"/>
<dbReference type="PANTHER" id="PTHR11937">
    <property type="entry name" value="ACTIN"/>
    <property type="match status" value="1"/>
</dbReference>
<comment type="caution">
    <text evidence="9">The sequence shown here is derived from an EMBL/GenBank/DDBJ whole genome shotgun (WGS) entry which is preliminary data.</text>
</comment>
<evidence type="ECO:0000256" key="3">
    <source>
        <dbReference type="ARBA" id="ARBA00018633"/>
    </source>
</evidence>
<keyword evidence="4" id="KW-0963">Cytoplasm</keyword>